<keyword evidence="7" id="KW-0630">Potassium</keyword>
<keyword evidence="15" id="KW-1185">Reference proteome</keyword>
<dbReference type="PANTHER" id="PTHR11537">
    <property type="entry name" value="VOLTAGE-GATED POTASSIUM CHANNEL"/>
    <property type="match status" value="1"/>
</dbReference>
<comment type="caution">
    <text evidence="14">The sequence shown here is derived from an EMBL/GenBank/DDBJ whole genome shotgun (WGS) entry which is preliminary data.</text>
</comment>
<evidence type="ECO:0000256" key="2">
    <source>
        <dbReference type="ARBA" id="ARBA00022448"/>
    </source>
</evidence>
<gene>
    <name evidence="14" type="ORF">QH73_0022665</name>
</gene>
<evidence type="ECO:0000256" key="11">
    <source>
        <dbReference type="ARBA" id="ARBA00023303"/>
    </source>
</evidence>
<evidence type="ECO:0000256" key="6">
    <source>
        <dbReference type="ARBA" id="ARBA00022882"/>
    </source>
</evidence>
<dbReference type="SUPFAM" id="SSF81324">
    <property type="entry name" value="Voltage-gated potassium channels"/>
    <property type="match status" value="1"/>
</dbReference>
<dbReference type="PRINTS" id="PR00169">
    <property type="entry name" value="KCHANNEL"/>
</dbReference>
<dbReference type="Pfam" id="PF00520">
    <property type="entry name" value="Ion_trans"/>
    <property type="match status" value="1"/>
</dbReference>
<keyword evidence="6" id="KW-0851">Voltage-gated channel</keyword>
<feature type="domain" description="Ion transport" evidence="13">
    <location>
        <begin position="29"/>
        <end position="219"/>
    </location>
</feature>
<keyword evidence="11" id="KW-0407">Ion channel</keyword>
<evidence type="ECO:0000259" key="13">
    <source>
        <dbReference type="Pfam" id="PF00520"/>
    </source>
</evidence>
<accession>A0A9X5E9I9</accession>
<feature type="transmembrane region" description="Helical" evidence="12">
    <location>
        <begin position="202"/>
        <end position="227"/>
    </location>
</feature>
<evidence type="ECO:0000256" key="5">
    <source>
        <dbReference type="ARBA" id="ARBA00022826"/>
    </source>
</evidence>
<evidence type="ECO:0000256" key="8">
    <source>
        <dbReference type="ARBA" id="ARBA00022989"/>
    </source>
</evidence>
<dbReference type="OrthoDB" id="9799090at2"/>
<keyword evidence="4 12" id="KW-0812">Transmembrane</keyword>
<keyword evidence="9" id="KW-0406">Ion transport</keyword>
<evidence type="ECO:0000256" key="1">
    <source>
        <dbReference type="ARBA" id="ARBA00004141"/>
    </source>
</evidence>
<organism evidence="14 15">
    <name type="scientific">Scytonema millei VB511283</name>
    <dbReference type="NCBI Taxonomy" id="1245923"/>
    <lineage>
        <taxon>Bacteria</taxon>
        <taxon>Bacillati</taxon>
        <taxon>Cyanobacteriota</taxon>
        <taxon>Cyanophyceae</taxon>
        <taxon>Nostocales</taxon>
        <taxon>Scytonemataceae</taxon>
        <taxon>Scytonema</taxon>
    </lineage>
</organism>
<reference evidence="14 15" key="1">
    <citation type="journal article" date="2015" name="Genome Announc.">
        <title>Draft Genome Sequence of the Terrestrial Cyanobacterium Scytonema millei VB511283, Isolated from Eastern India.</title>
        <authorList>
            <person name="Sen D."/>
            <person name="Chandrababunaidu M.M."/>
            <person name="Singh D."/>
            <person name="Sanghi N."/>
            <person name="Ghorai A."/>
            <person name="Mishra G.P."/>
            <person name="Madduluri M."/>
            <person name="Adhikary S.P."/>
            <person name="Tripathy S."/>
        </authorList>
    </citation>
    <scope>NUCLEOTIDE SEQUENCE [LARGE SCALE GENOMIC DNA]</scope>
    <source>
        <strain evidence="14 15">VB511283</strain>
    </source>
</reference>
<name>A0A9X5E9I9_9CYAN</name>
<keyword evidence="3" id="KW-0633">Potassium transport</keyword>
<feature type="transmembrane region" description="Helical" evidence="12">
    <location>
        <begin position="178"/>
        <end position="195"/>
    </location>
</feature>
<dbReference type="GO" id="GO:0001508">
    <property type="term" value="P:action potential"/>
    <property type="evidence" value="ECO:0007669"/>
    <property type="project" value="TreeGrafter"/>
</dbReference>
<dbReference type="EMBL" id="JTJC03000008">
    <property type="protein sequence ID" value="NHC37403.1"/>
    <property type="molecule type" value="Genomic_DNA"/>
</dbReference>
<dbReference type="RefSeq" id="WP_039714348.1">
    <property type="nucleotide sequence ID" value="NZ_JTJC03000008.1"/>
</dbReference>
<evidence type="ECO:0000256" key="10">
    <source>
        <dbReference type="ARBA" id="ARBA00023136"/>
    </source>
</evidence>
<dbReference type="PANTHER" id="PTHR11537:SF254">
    <property type="entry name" value="POTASSIUM VOLTAGE-GATED CHANNEL PROTEIN SHAB"/>
    <property type="match status" value="1"/>
</dbReference>
<evidence type="ECO:0000313" key="14">
    <source>
        <dbReference type="EMBL" id="NHC37403.1"/>
    </source>
</evidence>
<evidence type="ECO:0000313" key="15">
    <source>
        <dbReference type="Proteomes" id="UP000031532"/>
    </source>
</evidence>
<keyword evidence="5" id="KW-0631">Potassium channel</keyword>
<protein>
    <submittedName>
        <fullName evidence="14">Ion transporter</fullName>
    </submittedName>
</protein>
<keyword evidence="2" id="KW-0813">Transport</keyword>
<dbReference type="AlphaFoldDB" id="A0A9X5E9I9"/>
<dbReference type="Gene3D" id="1.20.5.110">
    <property type="match status" value="1"/>
</dbReference>
<dbReference type="InterPro" id="IPR028325">
    <property type="entry name" value="VG_K_chnl"/>
</dbReference>
<dbReference type="Proteomes" id="UP000031532">
    <property type="component" value="Unassembled WGS sequence"/>
</dbReference>
<dbReference type="Gene3D" id="1.20.120.350">
    <property type="entry name" value="Voltage-gated potassium channels. Chain C"/>
    <property type="match status" value="1"/>
</dbReference>
<keyword evidence="10 12" id="KW-0472">Membrane</keyword>
<evidence type="ECO:0000256" key="3">
    <source>
        <dbReference type="ARBA" id="ARBA00022538"/>
    </source>
</evidence>
<keyword evidence="8 12" id="KW-1133">Transmembrane helix</keyword>
<evidence type="ECO:0000256" key="7">
    <source>
        <dbReference type="ARBA" id="ARBA00022958"/>
    </source>
</evidence>
<feature type="transmembrane region" description="Helical" evidence="12">
    <location>
        <begin position="140"/>
        <end position="162"/>
    </location>
</feature>
<comment type="subcellular location">
    <subcellularLocation>
        <location evidence="1">Membrane</location>
        <topology evidence="1">Multi-pass membrane protein</topology>
    </subcellularLocation>
</comment>
<sequence length="268" mass="30124">MKTSEKHLLNRERQEILQQLEDWLETPMLLLSFAWLALFVVELIWGLTPLLQAIGTVIWIIFILDFILEFTLAPHKLAYLQRNWLTVISLPLPALRLFRFVRVLRVLNTARAARGIRLLRVITRTNRGMRAIGASLGRRGFGYVVTTTLVITLVGAAGMYAFESNPPDGRGLNDYGSALWWTAMLMTTLGSEYWPQTPEGRVLCFLLALYAFAVFGYLTAAIATFFIGRDADDDEAEIAGAKSIAALHAEITALRQEIQALSQQKLEP</sequence>
<feature type="transmembrane region" description="Helical" evidence="12">
    <location>
        <begin position="28"/>
        <end position="47"/>
    </location>
</feature>
<evidence type="ECO:0000256" key="4">
    <source>
        <dbReference type="ARBA" id="ARBA00022692"/>
    </source>
</evidence>
<feature type="transmembrane region" description="Helical" evidence="12">
    <location>
        <begin position="53"/>
        <end position="72"/>
    </location>
</feature>
<dbReference type="InterPro" id="IPR005821">
    <property type="entry name" value="Ion_trans_dom"/>
</dbReference>
<dbReference type="GO" id="GO:0005249">
    <property type="term" value="F:voltage-gated potassium channel activity"/>
    <property type="evidence" value="ECO:0007669"/>
    <property type="project" value="InterPro"/>
</dbReference>
<proteinExistence type="predicted"/>
<evidence type="ECO:0000256" key="12">
    <source>
        <dbReference type="SAM" id="Phobius"/>
    </source>
</evidence>
<dbReference type="Gene3D" id="1.10.287.70">
    <property type="match status" value="1"/>
</dbReference>
<dbReference type="InterPro" id="IPR027359">
    <property type="entry name" value="Volt_channel_dom_sf"/>
</dbReference>
<evidence type="ECO:0000256" key="9">
    <source>
        <dbReference type="ARBA" id="ARBA00023065"/>
    </source>
</evidence>
<dbReference type="GO" id="GO:0008076">
    <property type="term" value="C:voltage-gated potassium channel complex"/>
    <property type="evidence" value="ECO:0007669"/>
    <property type="project" value="InterPro"/>
</dbReference>